<evidence type="ECO:0000259" key="9">
    <source>
        <dbReference type="Pfam" id="PF22937"/>
    </source>
</evidence>
<dbReference type="PANTHER" id="PTHR42735:SF1">
    <property type="entry name" value="PYRIDOXAL-DEPENDENT DECARBOXYLASE DOMAIN-CONTAINING PROTEIN 1-RELATED"/>
    <property type="match status" value="1"/>
</dbReference>
<dbReference type="InterPro" id="IPR015421">
    <property type="entry name" value="PyrdxlP-dep_Trfase_major"/>
</dbReference>
<dbReference type="InterPro" id="IPR002129">
    <property type="entry name" value="PyrdxlP-dep_de-COase"/>
</dbReference>
<dbReference type="SUPFAM" id="SSF53383">
    <property type="entry name" value="PLP-dependent transferases"/>
    <property type="match status" value="1"/>
</dbReference>
<dbReference type="Pfam" id="PF22930">
    <property type="entry name" value="PDXDC1-like_cen"/>
    <property type="match status" value="1"/>
</dbReference>
<evidence type="ECO:0000256" key="7">
    <source>
        <dbReference type="SAM" id="MobiDB-lite"/>
    </source>
</evidence>
<name>A0A6M2DG56_XENCH</name>
<feature type="domain" description="PDXDC1/PDXD2 second" evidence="8">
    <location>
        <begin position="423"/>
        <end position="541"/>
    </location>
</feature>
<proteinExistence type="inferred from homology"/>
<dbReference type="Pfam" id="PF22937">
    <property type="entry name" value="PDXDC1-like_cen2"/>
    <property type="match status" value="1"/>
</dbReference>
<comment type="cofactor">
    <cofactor evidence="1">
        <name>pyridoxal 5'-phosphate</name>
        <dbReference type="ChEBI" id="CHEBI:597326"/>
    </cofactor>
</comment>
<dbReference type="PANTHER" id="PTHR42735">
    <property type="match status" value="1"/>
</dbReference>
<dbReference type="InterPro" id="IPR055102">
    <property type="entry name" value="PDXDC1-like_3rd"/>
</dbReference>
<organism evidence="10">
    <name type="scientific">Xenopsylla cheopis</name>
    <name type="common">Oriental rat flea</name>
    <name type="synonym">Pulex cheopis</name>
    <dbReference type="NCBI Taxonomy" id="163159"/>
    <lineage>
        <taxon>Eukaryota</taxon>
        <taxon>Metazoa</taxon>
        <taxon>Ecdysozoa</taxon>
        <taxon>Arthropoda</taxon>
        <taxon>Hexapoda</taxon>
        <taxon>Insecta</taxon>
        <taxon>Pterygota</taxon>
        <taxon>Neoptera</taxon>
        <taxon>Endopterygota</taxon>
        <taxon>Siphonaptera</taxon>
        <taxon>Pulicidae</taxon>
        <taxon>Xenopsyllinae</taxon>
        <taxon>Xenopsylla</taxon>
    </lineage>
</organism>
<keyword evidence="5" id="KW-0456">Lyase</keyword>
<dbReference type="GO" id="GO:0019752">
    <property type="term" value="P:carboxylic acid metabolic process"/>
    <property type="evidence" value="ECO:0007669"/>
    <property type="project" value="InterPro"/>
</dbReference>
<feature type="compositionally biased region" description="Low complexity" evidence="7">
    <location>
        <begin position="765"/>
        <end position="782"/>
    </location>
</feature>
<dbReference type="InterPro" id="IPR015424">
    <property type="entry name" value="PyrdxlP-dep_Trfase"/>
</dbReference>
<evidence type="ECO:0000256" key="2">
    <source>
        <dbReference type="ARBA" id="ARBA00009533"/>
    </source>
</evidence>
<keyword evidence="4" id="KW-0663">Pyridoxal phosphate</keyword>
<reference evidence="10" key="1">
    <citation type="submission" date="2020-03" db="EMBL/GenBank/DDBJ databases">
        <title>Transcriptomic Profiling of the Digestive Tract of the Rat Flea, Xenopsylla cheopis, Following Blood Feeding and Infection with Yersinia pestis.</title>
        <authorList>
            <person name="Bland D.M."/>
            <person name="Martens C.A."/>
            <person name="Virtaneva K."/>
            <person name="Kanakabandi K."/>
            <person name="Long D."/>
            <person name="Rosenke R."/>
            <person name="Saturday G.A."/>
            <person name="Hoyt F.H."/>
            <person name="Bruno D.P."/>
            <person name="Ribeiro J.M.C."/>
            <person name="Hinnebusch J."/>
        </authorList>
    </citation>
    <scope>NUCLEOTIDE SEQUENCE</scope>
</reference>
<dbReference type="InterPro" id="IPR055103">
    <property type="entry name" value="PDXDC1-like_2nd"/>
</dbReference>
<dbReference type="EMBL" id="GIIL01000884">
    <property type="protein sequence ID" value="NOV44610.1"/>
    <property type="molecule type" value="Transcribed_RNA"/>
</dbReference>
<dbReference type="GO" id="GO:0030170">
    <property type="term" value="F:pyridoxal phosphate binding"/>
    <property type="evidence" value="ECO:0007669"/>
    <property type="project" value="InterPro"/>
</dbReference>
<feature type="domain" description="PDXDC1-like third" evidence="9">
    <location>
        <begin position="547"/>
        <end position="650"/>
    </location>
</feature>
<feature type="region of interest" description="Disordered" evidence="7">
    <location>
        <begin position="735"/>
        <end position="782"/>
    </location>
</feature>
<comment type="similarity">
    <text evidence="2">Belongs to the group II decarboxylase family.</text>
</comment>
<evidence type="ECO:0000256" key="3">
    <source>
        <dbReference type="ARBA" id="ARBA00022793"/>
    </source>
</evidence>
<evidence type="ECO:0000256" key="5">
    <source>
        <dbReference type="ARBA" id="ARBA00023239"/>
    </source>
</evidence>
<keyword evidence="3" id="KW-0210">Decarboxylase</keyword>
<evidence type="ECO:0000313" key="10">
    <source>
        <dbReference type="EMBL" id="NOV44610.1"/>
    </source>
</evidence>
<evidence type="ECO:0000256" key="1">
    <source>
        <dbReference type="ARBA" id="ARBA00001933"/>
    </source>
</evidence>
<dbReference type="GO" id="GO:0016831">
    <property type="term" value="F:carboxy-lyase activity"/>
    <property type="evidence" value="ECO:0007669"/>
    <property type="project" value="UniProtKB-KW"/>
</dbReference>
<sequence length="782" mass="85172">MTSEVETGIKFVNDTEMGDVNNDKDKEFERQTLSEVEFQASKVIERLEAGVSGGDKNISQINSQPIGFLSNDKRNASDILRLIEDVICTSDPEEEGAPWPLPYLDEVGKLAIVSHSILAYLSTLERTHLQHLNARISTDTTRWLSHIFRFLDCSSFIHEDSADGLIHAIRLSLSIRCPGYLENGLGAKGAPCLYSSEASPLGTLQYACRLIGLPLGCVRPVPVNTVFGSSHTMDLSALGRMFSEDIAAGMIPLLVVGEVGTSVCGHNDNVSRLQDLCRTHNVWLHLRGHGLAAIAVTQATGVPNRVADSITLPLGTWLGVPGLPVVSLYRLPETVSATTGLLSSRRLNSLPLWMTLQALGREMITTRLLQAFHSCRILWAHLHKHSSIRILSKEPGGEGGVYAMADIITKAVNPTILFEAAVSCVVFQFVGCSDKTSEQTESQQDTNSVEGEMLITPKKYSNQKKQNRVPSYYDKLNSWLGQILQRDAPQVPLEICDLECAGVVLRYCPLEATPGGPPEGRDLEEFAVCVEQQLEILEATIKHKETFVRLVEQSPVLKLVDLPGWAGLGGVRYAPEGWEALLTDQAKSELNKLNCALVESLRATDGAFSQGEGIDGLICVRFGMVTAETDVEELLGLVMSVGRSVQESSRVMDSMTEIVKKGIEAATLDLQRETEEKLWQEGILRHVPVVGRVVNWWSPPNKEGGIKGRSLNLTQGVVESTENIYRYHMQIAGGTQSISGSKTPPTPLVQTPVGPSSSPGSIDVSGHSRTSSHSSQASKTPV</sequence>
<evidence type="ECO:0000259" key="8">
    <source>
        <dbReference type="Pfam" id="PF22930"/>
    </source>
</evidence>
<accession>A0A6M2DG56</accession>
<dbReference type="Pfam" id="PF00282">
    <property type="entry name" value="Pyridoxal_deC"/>
    <property type="match status" value="1"/>
</dbReference>
<evidence type="ECO:0000256" key="6">
    <source>
        <dbReference type="ARBA" id="ARBA00047190"/>
    </source>
</evidence>
<dbReference type="InterPro" id="IPR050477">
    <property type="entry name" value="GrpII_AminoAcid_Decarb"/>
</dbReference>
<dbReference type="Gene3D" id="3.40.640.10">
    <property type="entry name" value="Type I PLP-dependent aspartate aminotransferase-like (Major domain)"/>
    <property type="match status" value="1"/>
</dbReference>
<dbReference type="AlphaFoldDB" id="A0A6M2DG56"/>
<evidence type="ECO:0000256" key="4">
    <source>
        <dbReference type="ARBA" id="ARBA00022898"/>
    </source>
</evidence>
<protein>
    <recommendedName>
        <fullName evidence="6">Pyridoxal-dependent decarboxylase domain-containing protein 1</fullName>
    </recommendedName>
</protein>